<evidence type="ECO:0000313" key="8">
    <source>
        <dbReference type="EMBL" id="KKQ90743.1"/>
    </source>
</evidence>
<feature type="binding site" evidence="6">
    <location>
        <position position="96"/>
    </location>
    <ligand>
        <name>5-phospho-alpha-D-ribose 1-diphosphate</name>
        <dbReference type="ChEBI" id="CHEBI:58017"/>
        <note>ligand shared between dimeric partners</note>
    </ligand>
</feature>
<keyword evidence="4 6" id="KW-0808">Transferase</keyword>
<dbReference type="EC" id="2.4.2.10" evidence="2 6"/>
<feature type="binding site" evidence="6">
    <location>
        <position position="127"/>
    </location>
    <ligand>
        <name>orotate</name>
        <dbReference type="ChEBI" id="CHEBI:30839"/>
    </ligand>
</feature>
<dbReference type="InterPro" id="IPR023031">
    <property type="entry name" value="OPRT"/>
</dbReference>
<evidence type="ECO:0000256" key="1">
    <source>
        <dbReference type="ARBA" id="ARBA00004889"/>
    </source>
</evidence>
<feature type="binding site" evidence="6">
    <location>
        <position position="100"/>
    </location>
    <ligand>
        <name>5-phospho-alpha-D-ribose 1-diphosphate</name>
        <dbReference type="ChEBI" id="CHEBI:58017"/>
        <note>ligand shared between dimeric partners</note>
    </ligand>
</feature>
<dbReference type="HAMAP" id="MF_01208">
    <property type="entry name" value="PyrE"/>
    <property type="match status" value="1"/>
</dbReference>
<comment type="pathway">
    <text evidence="1 6">Pyrimidine metabolism; UMP biosynthesis via de novo pathway; UMP from orotate: step 1/2.</text>
</comment>
<dbReference type="GO" id="GO:0004588">
    <property type="term" value="F:orotate phosphoribosyltransferase activity"/>
    <property type="evidence" value="ECO:0007669"/>
    <property type="project" value="UniProtKB-UniRule"/>
</dbReference>
<dbReference type="EMBL" id="LBVT01000031">
    <property type="protein sequence ID" value="KKQ90743.1"/>
    <property type="molecule type" value="Genomic_DNA"/>
</dbReference>
<comment type="caution">
    <text evidence="8">The sequence shown here is derived from an EMBL/GenBank/DDBJ whole genome shotgun (WGS) entry which is preliminary data.</text>
</comment>
<protein>
    <recommendedName>
        <fullName evidence="2 6">Orotate phosphoribosyltransferase</fullName>
        <shortName evidence="6">OPRT</shortName>
        <shortName evidence="6">OPRTase</shortName>
        <ecNumber evidence="2 6">2.4.2.10</ecNumber>
    </recommendedName>
</protein>
<evidence type="ECO:0000256" key="2">
    <source>
        <dbReference type="ARBA" id="ARBA00011971"/>
    </source>
</evidence>
<dbReference type="CDD" id="cd06223">
    <property type="entry name" value="PRTases_typeI"/>
    <property type="match status" value="1"/>
</dbReference>
<organism evidence="8 9">
    <name type="scientific">Candidatus Azambacteria bacterium GW2011_GWA2_39_10</name>
    <dbReference type="NCBI Taxonomy" id="1618611"/>
    <lineage>
        <taxon>Bacteria</taxon>
        <taxon>Candidatus Azamiibacteriota</taxon>
    </lineage>
</organism>
<evidence type="ECO:0000259" key="7">
    <source>
        <dbReference type="Pfam" id="PF00156"/>
    </source>
</evidence>
<comment type="caution">
    <text evidence="6">Lacks conserved residue(s) required for the propagation of feature annotation.</text>
</comment>
<feature type="binding site" evidence="6">
    <location>
        <position position="155"/>
    </location>
    <ligand>
        <name>orotate</name>
        <dbReference type="ChEBI" id="CHEBI:30839"/>
    </ligand>
</feature>
<keyword evidence="3 6" id="KW-0328">Glycosyltransferase</keyword>
<dbReference type="Proteomes" id="UP000034706">
    <property type="component" value="Unassembled WGS sequence"/>
</dbReference>
<comment type="cofactor">
    <cofactor evidence="6">
        <name>Mg(2+)</name>
        <dbReference type="ChEBI" id="CHEBI:18420"/>
    </cofactor>
</comment>
<dbReference type="AlphaFoldDB" id="A0A0G0LFV8"/>
<comment type="function">
    <text evidence="6">Catalyzes the transfer of a ribosyl phosphate group from 5-phosphoribose 1-diphosphate to orotate, leading to the formation of orotidine monophosphate (OMP).</text>
</comment>
<evidence type="ECO:0000256" key="6">
    <source>
        <dbReference type="HAMAP-Rule" id="MF_01208"/>
    </source>
</evidence>
<feature type="domain" description="Phosphoribosyltransferase" evidence="7">
    <location>
        <begin position="71"/>
        <end position="156"/>
    </location>
</feature>
<dbReference type="Gene3D" id="3.40.50.2020">
    <property type="match status" value="1"/>
</dbReference>
<accession>A0A0G0LFV8</accession>
<evidence type="ECO:0000256" key="5">
    <source>
        <dbReference type="ARBA" id="ARBA00022975"/>
    </source>
</evidence>
<comment type="subunit">
    <text evidence="6">Homodimer.</text>
</comment>
<evidence type="ECO:0000256" key="4">
    <source>
        <dbReference type="ARBA" id="ARBA00022679"/>
    </source>
</evidence>
<feature type="binding site" description="in other chain" evidence="6">
    <location>
        <position position="31"/>
    </location>
    <ligand>
        <name>5-phospho-alpha-D-ribose 1-diphosphate</name>
        <dbReference type="ChEBI" id="CHEBI:58017"/>
        <note>ligand shared between dimeric partners</note>
    </ligand>
</feature>
<evidence type="ECO:0000256" key="3">
    <source>
        <dbReference type="ARBA" id="ARBA00022676"/>
    </source>
</evidence>
<proteinExistence type="inferred from homology"/>
<keyword evidence="5 6" id="KW-0665">Pyrimidine biosynthesis</keyword>
<dbReference type="GO" id="GO:0019856">
    <property type="term" value="P:pyrimidine nucleobase biosynthetic process"/>
    <property type="evidence" value="ECO:0007669"/>
    <property type="project" value="TreeGrafter"/>
</dbReference>
<dbReference type="GO" id="GO:0000287">
    <property type="term" value="F:magnesium ion binding"/>
    <property type="evidence" value="ECO:0007669"/>
    <property type="project" value="UniProtKB-UniRule"/>
</dbReference>
<name>A0A0G0LFV8_9BACT</name>
<dbReference type="UniPathway" id="UPA00070">
    <property type="reaction ID" value="UER00119"/>
</dbReference>
<dbReference type="PANTHER" id="PTHR19278:SF9">
    <property type="entry name" value="URIDINE 5'-MONOPHOSPHATE SYNTHASE"/>
    <property type="match status" value="1"/>
</dbReference>
<feature type="binding site" evidence="6">
    <location>
        <position position="102"/>
    </location>
    <ligand>
        <name>5-phospho-alpha-D-ribose 1-diphosphate</name>
        <dbReference type="ChEBI" id="CHEBI:58017"/>
        <note>ligand shared between dimeric partners</note>
    </ligand>
</feature>
<dbReference type="GO" id="GO:0044205">
    <property type="term" value="P:'de novo' UMP biosynthetic process"/>
    <property type="evidence" value="ECO:0007669"/>
    <property type="project" value="UniProtKB-UniRule"/>
</dbReference>
<comment type="similarity">
    <text evidence="6">Belongs to the purine/pyrimidine phosphoribosyltransferase family. PyrE subfamily.</text>
</comment>
<dbReference type="InterPro" id="IPR000836">
    <property type="entry name" value="PRTase_dom"/>
</dbReference>
<evidence type="ECO:0000313" key="9">
    <source>
        <dbReference type="Proteomes" id="UP000034706"/>
    </source>
</evidence>
<comment type="catalytic activity">
    <reaction evidence="6">
        <text>orotidine 5'-phosphate + diphosphate = orotate + 5-phospho-alpha-D-ribose 1-diphosphate</text>
        <dbReference type="Rhea" id="RHEA:10380"/>
        <dbReference type="ChEBI" id="CHEBI:30839"/>
        <dbReference type="ChEBI" id="CHEBI:33019"/>
        <dbReference type="ChEBI" id="CHEBI:57538"/>
        <dbReference type="ChEBI" id="CHEBI:58017"/>
        <dbReference type="EC" id="2.4.2.10"/>
    </reaction>
</comment>
<dbReference type="PANTHER" id="PTHR19278">
    <property type="entry name" value="OROTATE PHOSPHORIBOSYLTRANSFERASE"/>
    <property type="match status" value="1"/>
</dbReference>
<dbReference type="Pfam" id="PF00156">
    <property type="entry name" value="Pribosyltran"/>
    <property type="match status" value="1"/>
</dbReference>
<keyword evidence="6" id="KW-0460">Magnesium</keyword>
<sequence length="176" mass="19185">MLSQTTKMKKEILLAKIKKIGIIRRGQFKLRSGMASDLYCDARKLFGDPNLLLAISCAICKMLPKDTTCVAGSGYGGLPLAAAVALVGKTKLSAVRNETKSHGIKTSIECYIPGMKDRVVIVDDLFTTGSSILDTAKELKKEGAKIIGAIVVIKRSKIRNFSIPLQHLFTFEEIIN</sequence>
<gene>
    <name evidence="6" type="primary">pyrE</name>
    <name evidence="8" type="ORF">UT16_C0031G0004</name>
</gene>
<dbReference type="InterPro" id="IPR029057">
    <property type="entry name" value="PRTase-like"/>
</dbReference>
<feature type="binding site" description="in other chain" evidence="6">
    <location>
        <begin position="123"/>
        <end position="131"/>
    </location>
    <ligand>
        <name>5-phospho-alpha-D-ribose 1-diphosphate</name>
        <dbReference type="ChEBI" id="CHEBI:58017"/>
        <note>ligand shared between dimeric partners</note>
    </ligand>
</feature>
<reference evidence="8 9" key="1">
    <citation type="journal article" date="2015" name="Nature">
        <title>rRNA introns, odd ribosomes, and small enigmatic genomes across a large radiation of phyla.</title>
        <authorList>
            <person name="Brown C.T."/>
            <person name="Hug L.A."/>
            <person name="Thomas B.C."/>
            <person name="Sharon I."/>
            <person name="Castelle C.J."/>
            <person name="Singh A."/>
            <person name="Wilkins M.J."/>
            <person name="Williams K.H."/>
            <person name="Banfield J.F."/>
        </authorList>
    </citation>
    <scope>NUCLEOTIDE SEQUENCE [LARGE SCALE GENOMIC DNA]</scope>
</reference>
<dbReference type="SUPFAM" id="SSF53271">
    <property type="entry name" value="PRTase-like"/>
    <property type="match status" value="1"/>
</dbReference>